<keyword evidence="2" id="KW-1185">Reference proteome</keyword>
<comment type="caution">
    <text evidence="1">The sequence shown here is derived from an EMBL/GenBank/DDBJ whole genome shotgun (WGS) entry which is preliminary data.</text>
</comment>
<protein>
    <submittedName>
        <fullName evidence="1">Uncharacterized protein</fullName>
    </submittedName>
</protein>
<gene>
    <name evidence="1" type="ORF">RFI_29434</name>
</gene>
<evidence type="ECO:0000313" key="1">
    <source>
        <dbReference type="EMBL" id="ETO07956.1"/>
    </source>
</evidence>
<dbReference type="EMBL" id="ASPP01025515">
    <property type="protein sequence ID" value="ETO07956.1"/>
    <property type="molecule type" value="Genomic_DNA"/>
</dbReference>
<organism evidence="1 2">
    <name type="scientific">Reticulomyxa filosa</name>
    <dbReference type="NCBI Taxonomy" id="46433"/>
    <lineage>
        <taxon>Eukaryota</taxon>
        <taxon>Sar</taxon>
        <taxon>Rhizaria</taxon>
        <taxon>Retaria</taxon>
        <taxon>Foraminifera</taxon>
        <taxon>Monothalamids</taxon>
        <taxon>Reticulomyxidae</taxon>
        <taxon>Reticulomyxa</taxon>
    </lineage>
</organism>
<reference evidence="1 2" key="1">
    <citation type="journal article" date="2013" name="Curr. Biol.">
        <title>The Genome of the Foraminiferan Reticulomyxa filosa.</title>
        <authorList>
            <person name="Glockner G."/>
            <person name="Hulsmann N."/>
            <person name="Schleicher M."/>
            <person name="Noegel A.A."/>
            <person name="Eichinger L."/>
            <person name="Gallinger C."/>
            <person name="Pawlowski J."/>
            <person name="Sierra R."/>
            <person name="Euteneuer U."/>
            <person name="Pillet L."/>
            <person name="Moustafa A."/>
            <person name="Platzer M."/>
            <person name="Groth M."/>
            <person name="Szafranski K."/>
            <person name="Schliwa M."/>
        </authorList>
    </citation>
    <scope>NUCLEOTIDE SEQUENCE [LARGE SCALE GENOMIC DNA]</scope>
</reference>
<accession>X6M2X3</accession>
<evidence type="ECO:0000313" key="2">
    <source>
        <dbReference type="Proteomes" id="UP000023152"/>
    </source>
</evidence>
<proteinExistence type="predicted"/>
<dbReference type="Proteomes" id="UP000023152">
    <property type="component" value="Unassembled WGS sequence"/>
</dbReference>
<feature type="non-terminal residue" evidence="1">
    <location>
        <position position="212"/>
    </location>
</feature>
<dbReference type="AlphaFoldDB" id="X6M2X3"/>
<sequence length="212" mass="25475">MQMYKDPTNIYPPLTRDSFFKKLLVLRKSIEKKKEVKKIQMWPTLFCKNWNIFALKVMINQRQWKERFEKVLDNIPNGGLNLIHNSILKYVYSEFEKQMPECKRSHSIHRQWFIAFQLFLKLIYLRRELILEKWIANEFPEFEFQTLRGNNNIQEQKVGNNCTNKVVKLSIIVCDRVNVIKCVVAVKKAKMKQDKSPCRVDCDQVIKRFMIV</sequence>
<name>X6M2X3_RETFI</name>